<keyword evidence="2" id="KW-1185">Reference proteome</keyword>
<dbReference type="Proteomes" id="UP001162483">
    <property type="component" value="Unassembled WGS sequence"/>
</dbReference>
<evidence type="ECO:0000313" key="1">
    <source>
        <dbReference type="EMBL" id="CAI9567851.1"/>
    </source>
</evidence>
<sequence length="50" mass="5879">GRQICSSEKAHRWSITGEEVELGEEELSGSAKIEDRVREQLEPYNWCQWE</sequence>
<comment type="caution">
    <text evidence="1">The sequence shown here is derived from an EMBL/GenBank/DDBJ whole genome shotgun (WGS) entry which is preliminary data.</text>
</comment>
<accession>A0ABN9D5R2</accession>
<gene>
    <name evidence="1" type="ORF">SPARVUS_LOCUS6610993</name>
</gene>
<proteinExistence type="predicted"/>
<reference evidence="1" key="1">
    <citation type="submission" date="2023-05" db="EMBL/GenBank/DDBJ databases">
        <authorList>
            <person name="Stuckert A."/>
        </authorList>
    </citation>
    <scope>NUCLEOTIDE SEQUENCE</scope>
</reference>
<organism evidence="1 2">
    <name type="scientific">Staurois parvus</name>
    <dbReference type="NCBI Taxonomy" id="386267"/>
    <lineage>
        <taxon>Eukaryota</taxon>
        <taxon>Metazoa</taxon>
        <taxon>Chordata</taxon>
        <taxon>Craniata</taxon>
        <taxon>Vertebrata</taxon>
        <taxon>Euteleostomi</taxon>
        <taxon>Amphibia</taxon>
        <taxon>Batrachia</taxon>
        <taxon>Anura</taxon>
        <taxon>Neobatrachia</taxon>
        <taxon>Ranoidea</taxon>
        <taxon>Ranidae</taxon>
        <taxon>Staurois</taxon>
    </lineage>
</organism>
<evidence type="ECO:0008006" key="3">
    <source>
        <dbReference type="Google" id="ProtNLM"/>
    </source>
</evidence>
<feature type="non-terminal residue" evidence="1">
    <location>
        <position position="1"/>
    </location>
</feature>
<dbReference type="EMBL" id="CATNWA010014131">
    <property type="protein sequence ID" value="CAI9567851.1"/>
    <property type="molecule type" value="Genomic_DNA"/>
</dbReference>
<name>A0ABN9D5R2_9NEOB</name>
<protein>
    <recommendedName>
        <fullName evidence="3">MHC class I antigen</fullName>
    </recommendedName>
</protein>
<evidence type="ECO:0000313" key="2">
    <source>
        <dbReference type="Proteomes" id="UP001162483"/>
    </source>
</evidence>